<keyword evidence="5" id="KW-1185">Reference proteome</keyword>
<name>A0A2P8HD04_SACCR</name>
<evidence type="ECO:0000256" key="1">
    <source>
        <dbReference type="ARBA" id="ARBA00008814"/>
    </source>
</evidence>
<dbReference type="InterPro" id="IPR050902">
    <property type="entry name" value="ABC_Transporter_SBP"/>
</dbReference>
<evidence type="ECO:0000259" key="3">
    <source>
        <dbReference type="PROSITE" id="PS50983"/>
    </source>
</evidence>
<dbReference type="PANTHER" id="PTHR30535">
    <property type="entry name" value="VITAMIN B12-BINDING PROTEIN"/>
    <property type="match status" value="1"/>
</dbReference>
<evidence type="ECO:0000256" key="2">
    <source>
        <dbReference type="SAM" id="SignalP"/>
    </source>
</evidence>
<keyword evidence="2" id="KW-0732">Signal</keyword>
<protein>
    <submittedName>
        <fullName evidence="4">Iron complex transport system substrate-binding protein</fullName>
    </submittedName>
</protein>
<dbReference type="PROSITE" id="PS50983">
    <property type="entry name" value="FE_B12_PBP"/>
    <property type="match status" value="1"/>
</dbReference>
<dbReference type="Gene3D" id="3.40.50.1980">
    <property type="entry name" value="Nitrogenase molybdenum iron protein domain"/>
    <property type="match status" value="2"/>
</dbReference>
<sequence>MNTLTRSVVALLALPLALAGCASPGSGASGSPAEAEGCVTDYAEGRDYFPDKSTVTESELWKISYHDSYKTITLADTENAGGPELKYVLYQCGTPAPEATGDLEGALVVQVPVTNVSVTSFNALAMVDRLGKNKSITGLSGQLLGNAQKDEWYAGVVEAAGKPMSIGEYTDLNKEAVLGLENQVILMSGFGKGFDDISNARAAGMPGVSVSNRLERHALASAEWIKVVAAFYNAEAAANTEFDSIKARYDEVVATVSGKIDNRRVGYLCVAPERGCEFVHGHGAETLVGRLLTQLGVDNVFAPDNPAPNGQPYDFEKAVGTAADADFFIVYDPIKMTRDALKADPRTNQFRPLRENSFIAGVDENFEECRAKTYLDVDVLIRDIAIGLAPDLFPGAEGTCFARSS</sequence>
<gene>
    <name evidence="4" type="ORF">B0I31_1299</name>
</gene>
<comment type="similarity">
    <text evidence="1">Belongs to the bacterial solute-binding protein 8 family.</text>
</comment>
<dbReference type="GO" id="GO:0071281">
    <property type="term" value="P:cellular response to iron ion"/>
    <property type="evidence" value="ECO:0007669"/>
    <property type="project" value="TreeGrafter"/>
</dbReference>
<dbReference type="PROSITE" id="PS51257">
    <property type="entry name" value="PROKAR_LIPOPROTEIN"/>
    <property type="match status" value="1"/>
</dbReference>
<dbReference type="PANTHER" id="PTHR30535:SF34">
    <property type="entry name" value="MOLYBDATE-BINDING PROTEIN MOLA"/>
    <property type="match status" value="1"/>
</dbReference>
<accession>A0A2P8HD04</accession>
<dbReference type="InterPro" id="IPR002491">
    <property type="entry name" value="ABC_transptr_periplasmic_BD"/>
</dbReference>
<evidence type="ECO:0000313" key="4">
    <source>
        <dbReference type="EMBL" id="PSL44097.1"/>
    </source>
</evidence>
<feature type="signal peptide" evidence="2">
    <location>
        <begin position="1"/>
        <end position="22"/>
    </location>
</feature>
<dbReference type="SUPFAM" id="SSF53807">
    <property type="entry name" value="Helical backbone' metal receptor"/>
    <property type="match status" value="1"/>
</dbReference>
<comment type="caution">
    <text evidence="4">The sequence shown here is derived from an EMBL/GenBank/DDBJ whole genome shotgun (WGS) entry which is preliminary data.</text>
</comment>
<proteinExistence type="inferred from homology"/>
<feature type="domain" description="Fe/B12 periplasmic-binding" evidence="3">
    <location>
        <begin position="115"/>
        <end position="392"/>
    </location>
</feature>
<dbReference type="Proteomes" id="UP000241118">
    <property type="component" value="Unassembled WGS sequence"/>
</dbReference>
<organism evidence="4 5">
    <name type="scientific">Saccharothrix carnea</name>
    <dbReference type="NCBI Taxonomy" id="1280637"/>
    <lineage>
        <taxon>Bacteria</taxon>
        <taxon>Bacillati</taxon>
        <taxon>Actinomycetota</taxon>
        <taxon>Actinomycetes</taxon>
        <taxon>Pseudonocardiales</taxon>
        <taxon>Pseudonocardiaceae</taxon>
        <taxon>Saccharothrix</taxon>
    </lineage>
</organism>
<dbReference type="OrthoDB" id="9812528at2"/>
<dbReference type="AlphaFoldDB" id="A0A2P8HD04"/>
<dbReference type="EMBL" id="PYAX01000029">
    <property type="protein sequence ID" value="PSL44097.1"/>
    <property type="molecule type" value="Genomic_DNA"/>
</dbReference>
<dbReference type="RefSeq" id="WP_106620417.1">
    <property type="nucleotide sequence ID" value="NZ_PYAX01000029.1"/>
</dbReference>
<reference evidence="4 5" key="1">
    <citation type="submission" date="2018-03" db="EMBL/GenBank/DDBJ databases">
        <title>Genomic Encyclopedia of Type Strains, Phase III (KMG-III): the genomes of soil and plant-associated and newly described type strains.</title>
        <authorList>
            <person name="Whitman W."/>
        </authorList>
    </citation>
    <scope>NUCLEOTIDE SEQUENCE [LARGE SCALE GENOMIC DNA]</scope>
    <source>
        <strain evidence="4 5">CGMCC 4.7097</strain>
    </source>
</reference>
<feature type="chain" id="PRO_5038895201" evidence="2">
    <location>
        <begin position="23"/>
        <end position="405"/>
    </location>
</feature>
<dbReference type="Pfam" id="PF01497">
    <property type="entry name" value="Peripla_BP_2"/>
    <property type="match status" value="1"/>
</dbReference>
<evidence type="ECO:0000313" key="5">
    <source>
        <dbReference type="Proteomes" id="UP000241118"/>
    </source>
</evidence>